<dbReference type="GO" id="GO:0071222">
    <property type="term" value="P:cellular response to lipopolysaccharide"/>
    <property type="evidence" value="ECO:0007669"/>
    <property type="project" value="TreeGrafter"/>
</dbReference>
<evidence type="ECO:0000256" key="4">
    <source>
        <dbReference type="ARBA" id="ARBA00022529"/>
    </source>
</evidence>
<sequence>MKIFVLLSALVLLAFQVQADPIHKTDEETNTEEQPGEEDQAVSISFGGQEGSALHEELSKKLICYCRIRGCKRRERVFGTCRNLFLTFVFCCS</sequence>
<dbReference type="GO" id="GO:0050830">
    <property type="term" value="P:defense response to Gram-positive bacterium"/>
    <property type="evidence" value="ECO:0007669"/>
    <property type="project" value="TreeGrafter"/>
</dbReference>
<dbReference type="GeneTree" id="ENSGT00940000153268"/>
<proteinExistence type="inferred from homology"/>
<keyword evidence="3" id="KW-0964">Secreted</keyword>
<dbReference type="PROSITE" id="PS00269">
    <property type="entry name" value="DEFENSIN"/>
    <property type="match status" value="1"/>
</dbReference>
<dbReference type="GO" id="GO:0050829">
    <property type="term" value="P:defense response to Gram-negative bacterium"/>
    <property type="evidence" value="ECO:0007669"/>
    <property type="project" value="TreeGrafter"/>
</dbReference>
<dbReference type="GO" id="GO:0051673">
    <property type="term" value="P:disruption of plasma membrane integrity in another organism"/>
    <property type="evidence" value="ECO:0007669"/>
    <property type="project" value="TreeGrafter"/>
</dbReference>
<evidence type="ECO:0000256" key="1">
    <source>
        <dbReference type="ARBA" id="ARBA00004613"/>
    </source>
</evidence>
<keyword evidence="5 9" id="KW-0732">Signal</keyword>
<dbReference type="InterPro" id="IPR006081">
    <property type="entry name" value="Alpha-defensin_C"/>
</dbReference>
<feature type="signal peptide" evidence="9">
    <location>
        <begin position="1"/>
        <end position="19"/>
    </location>
</feature>
<evidence type="ECO:0000256" key="2">
    <source>
        <dbReference type="ARBA" id="ARBA00006519"/>
    </source>
</evidence>
<keyword evidence="8" id="KW-1015">Disulfide bond</keyword>
<dbReference type="Ensembl" id="ENSMSIT00000025129.1">
    <property type="protein sequence ID" value="ENSMSIP00000019910.1"/>
    <property type="gene ID" value="ENSMSIG00000016882.1"/>
</dbReference>
<comment type="subcellular location">
    <subcellularLocation>
        <location evidence="1">Secreted</location>
    </subcellularLocation>
</comment>
<evidence type="ECO:0000256" key="3">
    <source>
        <dbReference type="ARBA" id="ARBA00022525"/>
    </source>
</evidence>
<dbReference type="GO" id="GO:0061844">
    <property type="term" value="P:antimicrobial humoral immune response mediated by antimicrobial peptide"/>
    <property type="evidence" value="ECO:0007669"/>
    <property type="project" value="TreeGrafter"/>
</dbReference>
<dbReference type="SMART" id="SM01418">
    <property type="entry name" value="Defensin_propep"/>
    <property type="match status" value="1"/>
</dbReference>
<evidence type="ECO:0000256" key="6">
    <source>
        <dbReference type="ARBA" id="ARBA00022940"/>
    </source>
</evidence>
<dbReference type="InterPro" id="IPR016327">
    <property type="entry name" value="Alpha-defensin"/>
</dbReference>
<feature type="domain" description="Mammalian defensins" evidence="10">
    <location>
        <begin position="64"/>
        <end position="92"/>
    </location>
</feature>
<evidence type="ECO:0000256" key="5">
    <source>
        <dbReference type="ARBA" id="ARBA00022729"/>
    </source>
</evidence>
<keyword evidence="6" id="KW-0211">Defensin</keyword>
<keyword evidence="12" id="KW-1185">Reference proteome</keyword>
<evidence type="ECO:0000256" key="9">
    <source>
        <dbReference type="SAM" id="SignalP"/>
    </source>
</evidence>
<keyword evidence="4" id="KW-0929">Antimicrobial</keyword>
<dbReference type="GO" id="GO:0019731">
    <property type="term" value="P:antibacterial humoral response"/>
    <property type="evidence" value="ECO:0007669"/>
    <property type="project" value="TreeGrafter"/>
</dbReference>
<dbReference type="InterPro" id="IPR006080">
    <property type="entry name" value="Beta/alpha-defensin_C"/>
</dbReference>
<dbReference type="GO" id="GO:0031012">
    <property type="term" value="C:extracellular matrix"/>
    <property type="evidence" value="ECO:0007669"/>
    <property type="project" value="TreeGrafter"/>
</dbReference>
<dbReference type="AlphaFoldDB" id="A0A8C6HF52"/>
<reference evidence="11" key="1">
    <citation type="submission" date="2025-08" db="UniProtKB">
        <authorList>
            <consortium name="Ensembl"/>
        </authorList>
    </citation>
    <scope>IDENTIFICATION</scope>
</reference>
<dbReference type="Pfam" id="PF00323">
    <property type="entry name" value="Defensin_1"/>
    <property type="match status" value="1"/>
</dbReference>
<dbReference type="PANTHER" id="PTHR11876:SF2">
    <property type="entry name" value="ALPHA-DEFENSIN 1-RELATED"/>
    <property type="match status" value="1"/>
</dbReference>
<reference evidence="11" key="2">
    <citation type="submission" date="2025-09" db="UniProtKB">
        <authorList>
            <consortium name="Ensembl"/>
        </authorList>
    </citation>
    <scope>IDENTIFICATION</scope>
</reference>
<evidence type="ECO:0000256" key="8">
    <source>
        <dbReference type="ARBA" id="ARBA00023157"/>
    </source>
</evidence>
<dbReference type="PIRSF" id="PIRSF001875">
    <property type="entry name" value="Alpha-defensin"/>
    <property type="match status" value="1"/>
</dbReference>
<dbReference type="Proteomes" id="UP000694415">
    <property type="component" value="Unplaced"/>
</dbReference>
<dbReference type="PANTHER" id="PTHR11876">
    <property type="entry name" value="ALPHA-DEFENSIN 1"/>
    <property type="match status" value="1"/>
</dbReference>
<evidence type="ECO:0000313" key="12">
    <source>
        <dbReference type="Proteomes" id="UP000694415"/>
    </source>
</evidence>
<protein>
    <recommendedName>
        <fullName evidence="10">Mammalian defensins domain-containing protein</fullName>
    </recommendedName>
</protein>
<name>A0A8C6HF52_MUSSI</name>
<dbReference type="GO" id="GO:0005615">
    <property type="term" value="C:extracellular space"/>
    <property type="evidence" value="ECO:0007669"/>
    <property type="project" value="InterPro"/>
</dbReference>
<dbReference type="SMART" id="SM00048">
    <property type="entry name" value="DEFSN"/>
    <property type="match status" value="1"/>
</dbReference>
<organism evidence="11 12">
    <name type="scientific">Mus spicilegus</name>
    <name type="common">Mound-building mouse</name>
    <dbReference type="NCBI Taxonomy" id="10103"/>
    <lineage>
        <taxon>Eukaryota</taxon>
        <taxon>Metazoa</taxon>
        <taxon>Chordata</taxon>
        <taxon>Craniata</taxon>
        <taxon>Vertebrata</taxon>
        <taxon>Euteleostomi</taxon>
        <taxon>Mammalia</taxon>
        <taxon>Eutheria</taxon>
        <taxon>Euarchontoglires</taxon>
        <taxon>Glires</taxon>
        <taxon>Rodentia</taxon>
        <taxon>Myomorpha</taxon>
        <taxon>Muroidea</taxon>
        <taxon>Muridae</taxon>
        <taxon>Murinae</taxon>
        <taxon>Mus</taxon>
        <taxon>Mus</taxon>
    </lineage>
</organism>
<evidence type="ECO:0000259" key="10">
    <source>
        <dbReference type="PROSITE" id="PS00269"/>
    </source>
</evidence>
<feature type="chain" id="PRO_5034799027" description="Mammalian defensins domain-containing protein" evidence="9">
    <location>
        <begin position="20"/>
        <end position="93"/>
    </location>
</feature>
<comment type="similarity">
    <text evidence="2">Belongs to the alpha-defensin family.</text>
</comment>
<evidence type="ECO:0000256" key="7">
    <source>
        <dbReference type="ARBA" id="ARBA00023022"/>
    </source>
</evidence>
<accession>A0A8C6HF52</accession>
<dbReference type="GO" id="GO:0002227">
    <property type="term" value="P:innate immune response in mucosa"/>
    <property type="evidence" value="ECO:0007669"/>
    <property type="project" value="TreeGrafter"/>
</dbReference>
<dbReference type="SUPFAM" id="SSF57392">
    <property type="entry name" value="Defensin-like"/>
    <property type="match status" value="1"/>
</dbReference>
<evidence type="ECO:0000313" key="11">
    <source>
        <dbReference type="Ensembl" id="ENSMSIP00000019910.1"/>
    </source>
</evidence>
<keyword evidence="7" id="KW-0044">Antibiotic</keyword>
<dbReference type="Pfam" id="PF00879">
    <property type="entry name" value="Defensin_propep"/>
    <property type="match status" value="1"/>
</dbReference>
<dbReference type="InterPro" id="IPR002366">
    <property type="entry name" value="Alpha-defensin_N"/>
</dbReference>